<gene>
    <name evidence="2" type="ORF">DILT_LOCUS1170</name>
</gene>
<protein>
    <submittedName>
        <fullName evidence="2">Uncharacterized protein</fullName>
    </submittedName>
</protein>
<feature type="non-terminal residue" evidence="2">
    <location>
        <position position="204"/>
    </location>
</feature>
<evidence type="ECO:0000256" key="1">
    <source>
        <dbReference type="SAM" id="MobiDB-lite"/>
    </source>
</evidence>
<reference evidence="2 3" key="1">
    <citation type="submission" date="2018-11" db="EMBL/GenBank/DDBJ databases">
        <authorList>
            <consortium name="Pathogen Informatics"/>
        </authorList>
    </citation>
    <scope>NUCLEOTIDE SEQUENCE [LARGE SCALE GENOMIC DNA]</scope>
</reference>
<dbReference type="EMBL" id="UYRU01007077">
    <property type="protein sequence ID" value="VDK40758.1"/>
    <property type="molecule type" value="Genomic_DNA"/>
</dbReference>
<dbReference type="Proteomes" id="UP000281553">
    <property type="component" value="Unassembled WGS sequence"/>
</dbReference>
<feature type="region of interest" description="Disordered" evidence="1">
    <location>
        <begin position="1"/>
        <end position="22"/>
    </location>
</feature>
<name>A0A3P6RFD9_DIBLA</name>
<proteinExistence type="predicted"/>
<sequence length="204" mass="21584">MASELATESEPTVSQDSSLPHFTASSTVHTDLSQPDFSGDFGYLCSDISYFQVLPTTADSPGHFSLLKEEGTEESVSMVPMTTLQDRDGEQQGVFDVSFQLTSPVDLMEGQTTLGHDELRAPTLGSSTTAITDTCEQPTSTFSQFDELPLKDAGVPTSTELPTTLSVFDDTLAAAMEALAQASQVNNSFLPEAGGLIEGGLEGT</sequence>
<keyword evidence="3" id="KW-1185">Reference proteome</keyword>
<dbReference type="AlphaFoldDB" id="A0A3P6RFD9"/>
<evidence type="ECO:0000313" key="2">
    <source>
        <dbReference type="EMBL" id="VDK40758.1"/>
    </source>
</evidence>
<organism evidence="2 3">
    <name type="scientific">Dibothriocephalus latus</name>
    <name type="common">Fish tapeworm</name>
    <name type="synonym">Diphyllobothrium latum</name>
    <dbReference type="NCBI Taxonomy" id="60516"/>
    <lineage>
        <taxon>Eukaryota</taxon>
        <taxon>Metazoa</taxon>
        <taxon>Spiralia</taxon>
        <taxon>Lophotrochozoa</taxon>
        <taxon>Platyhelminthes</taxon>
        <taxon>Cestoda</taxon>
        <taxon>Eucestoda</taxon>
        <taxon>Diphyllobothriidea</taxon>
        <taxon>Diphyllobothriidae</taxon>
        <taxon>Dibothriocephalus</taxon>
    </lineage>
</organism>
<dbReference type="OrthoDB" id="2434995at2759"/>
<accession>A0A3P6RFD9</accession>
<evidence type="ECO:0000313" key="3">
    <source>
        <dbReference type="Proteomes" id="UP000281553"/>
    </source>
</evidence>
<feature type="compositionally biased region" description="Polar residues" evidence="1">
    <location>
        <begin position="9"/>
        <end position="22"/>
    </location>
</feature>